<protein>
    <submittedName>
        <fullName evidence="2">Uncharacterized protein</fullName>
    </submittedName>
</protein>
<keyword evidence="1" id="KW-0812">Transmembrane</keyword>
<accession>A0A248U9X3</accession>
<dbReference type="Proteomes" id="UP000215256">
    <property type="component" value="Chromosome 2"/>
</dbReference>
<reference evidence="2 3" key="1">
    <citation type="submission" date="2017-07" db="EMBL/GenBank/DDBJ databases">
        <title>Phylogenetic study on the rhizospheric bacterium Ochrobactrum sp. A44.</title>
        <authorList>
            <person name="Krzyzanowska D.M."/>
            <person name="Ossowicki A."/>
            <person name="Rajewska M."/>
            <person name="Maciag T."/>
            <person name="Kaczynski Z."/>
            <person name="Czerwicka M."/>
            <person name="Jafra S."/>
        </authorList>
    </citation>
    <scope>NUCLEOTIDE SEQUENCE [LARGE SCALE GENOMIC DNA]</scope>
    <source>
        <strain evidence="2 3">A44</strain>
    </source>
</reference>
<evidence type="ECO:0000256" key="1">
    <source>
        <dbReference type="SAM" id="Phobius"/>
    </source>
</evidence>
<dbReference type="RefSeq" id="WP_095444212.1">
    <property type="nucleotide sequence ID" value="NZ_CP022603.1"/>
</dbReference>
<name>A0A248U9X3_9HYPH</name>
<dbReference type="KEGG" id="och:CES85_3990"/>
<proteinExistence type="predicted"/>
<organism evidence="2 3">
    <name type="scientific">Ochrobactrum quorumnocens</name>
    <dbReference type="NCBI Taxonomy" id="271865"/>
    <lineage>
        <taxon>Bacteria</taxon>
        <taxon>Pseudomonadati</taxon>
        <taxon>Pseudomonadota</taxon>
        <taxon>Alphaproteobacteria</taxon>
        <taxon>Hyphomicrobiales</taxon>
        <taxon>Brucellaceae</taxon>
        <taxon>Brucella/Ochrobactrum group</taxon>
        <taxon>Ochrobactrum</taxon>
    </lineage>
</organism>
<gene>
    <name evidence="2" type="ORF">CES85_3990</name>
</gene>
<sequence length="113" mass="12386">MNDLVGVFSSGVSHLFTFSVGAGAAIIGVSLATRAIEYVKSFIGMSDPFSYVSNIDGVEYGEFGDFSIKYGGLYFESEADLNDHLLEKRANLDFDSNTDLGDDFEDGWDWAEK</sequence>
<dbReference type="EMBL" id="CP022603">
    <property type="protein sequence ID" value="ASV83211.1"/>
    <property type="molecule type" value="Genomic_DNA"/>
</dbReference>
<keyword evidence="1" id="KW-1133">Transmembrane helix</keyword>
<dbReference type="AlphaFoldDB" id="A0A248U9X3"/>
<feature type="transmembrane region" description="Helical" evidence="1">
    <location>
        <begin position="12"/>
        <end position="32"/>
    </location>
</feature>
<keyword evidence="1" id="KW-0472">Membrane</keyword>
<evidence type="ECO:0000313" key="2">
    <source>
        <dbReference type="EMBL" id="ASV83211.1"/>
    </source>
</evidence>
<evidence type="ECO:0000313" key="3">
    <source>
        <dbReference type="Proteomes" id="UP000215256"/>
    </source>
</evidence>